<name>A0A8C5QF59_9ANUR</name>
<dbReference type="Gene3D" id="1.25.40.90">
    <property type="match status" value="1"/>
</dbReference>
<comment type="similarity">
    <text evidence="3">Belongs to the UPF0400 (RTT103) family.</text>
</comment>
<keyword evidence="4" id="KW-0175">Coiled coil</keyword>
<evidence type="ECO:0000256" key="3">
    <source>
        <dbReference type="ARBA" id="ARBA00034310"/>
    </source>
</evidence>
<keyword evidence="8" id="KW-1185">Reference proteome</keyword>
<dbReference type="InterPro" id="IPR006569">
    <property type="entry name" value="CID_dom"/>
</dbReference>
<dbReference type="GO" id="GO:0005654">
    <property type="term" value="C:nucleoplasm"/>
    <property type="evidence" value="ECO:0007669"/>
    <property type="project" value="UniProtKB-ARBA"/>
</dbReference>
<reference evidence="7" key="1">
    <citation type="submission" date="2025-08" db="UniProtKB">
        <authorList>
            <consortium name="Ensembl"/>
        </authorList>
    </citation>
    <scope>IDENTIFICATION</scope>
</reference>
<dbReference type="FunFam" id="1.25.40.90:FF:000007">
    <property type="entry name" value="Regulation of nuclear pre-mRNA domain-containing protein 1B"/>
    <property type="match status" value="1"/>
</dbReference>
<dbReference type="GeneTree" id="ENSGT00950000183094"/>
<evidence type="ECO:0000313" key="8">
    <source>
        <dbReference type="Proteomes" id="UP000694569"/>
    </source>
</evidence>
<evidence type="ECO:0000256" key="2">
    <source>
        <dbReference type="ARBA" id="ARBA00023242"/>
    </source>
</evidence>
<proteinExistence type="inferred from homology"/>
<protein>
    <submittedName>
        <fullName evidence="7">Regulation of nuclear pre-mRNA domain containing 1B</fullName>
    </submittedName>
</protein>
<sequence>MASFTEPALEKKLCELSNSQQSVQTLSLWLIHHRKHAASIVTVWYRELQKAKSSRKLTFLYLANDVIQNSKRKGPEFAREFENVLLDAILHVSSEADDGCQKPLERLLHIWQERGVYTADFIQQLRIAIDGNVSPREPPEKTTTMSTSLKRSIHQVQEEEDDYPGSYSPRDTSSGPLLADDLIKALQDLENAASGDAAVRQKIASLPQEVQDVSLLEKITDKEAAEQLSKTVDEACLLLAEYNGRLAAELDDRRQLSKMLLEYTQLQKDALSNKEIRLEEYQHKLARVTQVRKELKSHIQSLPDLSLLPNVTGGLAPLPSAGDLFSTD</sequence>
<dbReference type="SMART" id="SM00582">
    <property type="entry name" value="RPR"/>
    <property type="match status" value="1"/>
</dbReference>
<evidence type="ECO:0000256" key="5">
    <source>
        <dbReference type="SAM" id="MobiDB-lite"/>
    </source>
</evidence>
<dbReference type="OrthoDB" id="10069473at2759"/>
<dbReference type="GO" id="GO:0097550">
    <property type="term" value="C:transcription preinitiation complex"/>
    <property type="evidence" value="ECO:0007669"/>
    <property type="project" value="UniProtKB-ARBA"/>
</dbReference>
<dbReference type="InterPro" id="IPR008942">
    <property type="entry name" value="ENTH_VHS"/>
</dbReference>
<gene>
    <name evidence="7" type="primary">RPRD1B</name>
</gene>
<dbReference type="GO" id="GO:0031124">
    <property type="term" value="P:mRNA 3'-end processing"/>
    <property type="evidence" value="ECO:0007669"/>
    <property type="project" value="TreeGrafter"/>
</dbReference>
<evidence type="ECO:0000259" key="6">
    <source>
        <dbReference type="PROSITE" id="PS51391"/>
    </source>
</evidence>
<dbReference type="AlphaFoldDB" id="A0A8C5QF59"/>
<feature type="coiled-coil region" evidence="4">
    <location>
        <begin position="271"/>
        <end position="298"/>
    </location>
</feature>
<accession>A0A8C5QF59</accession>
<evidence type="ECO:0000256" key="1">
    <source>
        <dbReference type="ARBA" id="ARBA00004123"/>
    </source>
</evidence>
<dbReference type="PANTHER" id="PTHR12460">
    <property type="entry name" value="CYCLIN-DEPENDENT KINASE INHIBITOR-RELATED PROTEIN"/>
    <property type="match status" value="1"/>
</dbReference>
<evidence type="ECO:0000256" key="4">
    <source>
        <dbReference type="SAM" id="Coils"/>
    </source>
</evidence>
<dbReference type="SUPFAM" id="SSF48464">
    <property type="entry name" value="ENTH/VHS domain"/>
    <property type="match status" value="1"/>
</dbReference>
<dbReference type="GO" id="GO:0001111">
    <property type="term" value="P:RNA polymerase II promoter clearance"/>
    <property type="evidence" value="ECO:0007669"/>
    <property type="project" value="UniProtKB-ARBA"/>
</dbReference>
<organism evidence="7 8">
    <name type="scientific">Leptobrachium leishanense</name>
    <name type="common">Leishan spiny toad</name>
    <dbReference type="NCBI Taxonomy" id="445787"/>
    <lineage>
        <taxon>Eukaryota</taxon>
        <taxon>Metazoa</taxon>
        <taxon>Chordata</taxon>
        <taxon>Craniata</taxon>
        <taxon>Vertebrata</taxon>
        <taxon>Euteleostomi</taxon>
        <taxon>Amphibia</taxon>
        <taxon>Batrachia</taxon>
        <taxon>Anura</taxon>
        <taxon>Pelobatoidea</taxon>
        <taxon>Megophryidae</taxon>
        <taxon>Leptobrachium</taxon>
    </lineage>
</organism>
<dbReference type="Proteomes" id="UP000694569">
    <property type="component" value="Unplaced"/>
</dbReference>
<dbReference type="GO" id="GO:0042802">
    <property type="term" value="F:identical protein binding"/>
    <property type="evidence" value="ECO:0007669"/>
    <property type="project" value="UniProtKB-ARBA"/>
</dbReference>
<feature type="region of interest" description="Disordered" evidence="5">
    <location>
        <begin position="132"/>
        <end position="174"/>
    </location>
</feature>
<comment type="subcellular location">
    <subcellularLocation>
        <location evidence="1">Nucleus</location>
    </subcellularLocation>
</comment>
<feature type="compositionally biased region" description="Polar residues" evidence="5">
    <location>
        <begin position="141"/>
        <end position="150"/>
    </location>
</feature>
<dbReference type="InterPro" id="IPR032337">
    <property type="entry name" value="RPRD1A/B_C"/>
</dbReference>
<keyword evidence="2" id="KW-0539">Nucleus</keyword>
<dbReference type="Pfam" id="PF16566">
    <property type="entry name" value="CREPT"/>
    <property type="match status" value="1"/>
</dbReference>
<evidence type="ECO:0000313" key="7">
    <source>
        <dbReference type="Ensembl" id="ENSLLEP00000036608.1"/>
    </source>
</evidence>
<dbReference type="Pfam" id="PF04818">
    <property type="entry name" value="CID"/>
    <property type="match status" value="1"/>
</dbReference>
<reference evidence="7" key="2">
    <citation type="submission" date="2025-09" db="UniProtKB">
        <authorList>
            <consortium name="Ensembl"/>
        </authorList>
    </citation>
    <scope>IDENTIFICATION</scope>
</reference>
<feature type="domain" description="CID" evidence="6">
    <location>
        <begin position="1"/>
        <end position="133"/>
    </location>
</feature>
<dbReference type="Ensembl" id="ENSLLET00000038020.1">
    <property type="protein sequence ID" value="ENSLLEP00000036608.1"/>
    <property type="gene ID" value="ENSLLEG00000023109.1"/>
</dbReference>
<dbReference type="Gene3D" id="6.10.250.2560">
    <property type="match status" value="1"/>
</dbReference>
<dbReference type="GO" id="GO:0000993">
    <property type="term" value="F:RNA polymerase II complex binding"/>
    <property type="evidence" value="ECO:0007669"/>
    <property type="project" value="TreeGrafter"/>
</dbReference>
<dbReference type="PROSITE" id="PS51391">
    <property type="entry name" value="CID"/>
    <property type="match status" value="1"/>
</dbReference>
<dbReference type="PANTHER" id="PTHR12460:SF3">
    <property type="entry name" value="REGULATION OF NUCLEAR PRE-MRNA DOMAIN-CONTAINING PROTEIN 1B"/>
    <property type="match status" value="1"/>
</dbReference>